<keyword evidence="2" id="KW-0808">Transferase</keyword>
<evidence type="ECO:0000313" key="3">
    <source>
        <dbReference type="Proteomes" id="UP000198638"/>
    </source>
</evidence>
<name>A0A1H4BXE7_9BURK</name>
<reference evidence="3" key="1">
    <citation type="submission" date="2016-10" db="EMBL/GenBank/DDBJ databases">
        <authorList>
            <person name="Varghese N."/>
            <person name="Submissions S."/>
        </authorList>
    </citation>
    <scope>NUCLEOTIDE SEQUENCE [LARGE SCALE GENOMIC DNA]</scope>
    <source>
        <strain evidence="3">LMG 24000</strain>
    </source>
</reference>
<organism evidence="2 3">
    <name type="scientific">Paraburkholderia sartisoli</name>
    <dbReference type="NCBI Taxonomy" id="83784"/>
    <lineage>
        <taxon>Bacteria</taxon>
        <taxon>Pseudomonadati</taxon>
        <taxon>Pseudomonadota</taxon>
        <taxon>Betaproteobacteria</taxon>
        <taxon>Burkholderiales</taxon>
        <taxon>Burkholderiaceae</taxon>
        <taxon>Paraburkholderia</taxon>
    </lineage>
</organism>
<dbReference type="OrthoDB" id="5242791at2"/>
<dbReference type="InterPro" id="IPR036282">
    <property type="entry name" value="Glutathione-S-Trfase_C_sf"/>
</dbReference>
<dbReference type="Proteomes" id="UP000198638">
    <property type="component" value="Unassembled WGS sequence"/>
</dbReference>
<dbReference type="Gene3D" id="1.20.1050.10">
    <property type="match status" value="1"/>
</dbReference>
<dbReference type="GO" id="GO:0005737">
    <property type="term" value="C:cytoplasm"/>
    <property type="evidence" value="ECO:0007669"/>
    <property type="project" value="TreeGrafter"/>
</dbReference>
<dbReference type="PANTHER" id="PTHR43968">
    <property type="match status" value="1"/>
</dbReference>
<dbReference type="InterPro" id="IPR004045">
    <property type="entry name" value="Glutathione_S-Trfase_N"/>
</dbReference>
<dbReference type="InterPro" id="IPR036249">
    <property type="entry name" value="Thioredoxin-like_sf"/>
</dbReference>
<dbReference type="InterPro" id="IPR050983">
    <property type="entry name" value="GST_Omega/HSP26"/>
</dbReference>
<sequence length="216" mass="24351">MIKLCGFALSNYYSKVKFVLLEHDIPFEEVLVMPSQDEAFLAHSPLGKVPYIQTEHGDLCESQAIVEYLAARYPEKAIFSADPWIAAKEREMIFFADVHLELTVRNLYKQAFFGGTVTDATKGRVEKLLTHHISGFRRLAKFAPYLHGERFSVSDTAGFVDLPLVGMATQAVYGRDFLADVGIDWKAYVKAVNERPAAQRVTADRKAYVEAQRKKA</sequence>
<dbReference type="GO" id="GO:0016740">
    <property type="term" value="F:transferase activity"/>
    <property type="evidence" value="ECO:0007669"/>
    <property type="project" value="UniProtKB-KW"/>
</dbReference>
<dbReference type="PANTHER" id="PTHR43968:SF6">
    <property type="entry name" value="GLUTATHIONE S-TRANSFERASE OMEGA"/>
    <property type="match status" value="1"/>
</dbReference>
<feature type="domain" description="GST N-terminal" evidence="1">
    <location>
        <begin position="1"/>
        <end position="77"/>
    </location>
</feature>
<dbReference type="PROSITE" id="PS50404">
    <property type="entry name" value="GST_NTER"/>
    <property type="match status" value="1"/>
</dbReference>
<dbReference type="STRING" id="83784.SAMN05192564_10210"/>
<dbReference type="SUPFAM" id="SSF47616">
    <property type="entry name" value="GST C-terminal domain-like"/>
    <property type="match status" value="1"/>
</dbReference>
<keyword evidence="3" id="KW-1185">Reference proteome</keyword>
<dbReference type="Pfam" id="PF13417">
    <property type="entry name" value="GST_N_3"/>
    <property type="match status" value="1"/>
</dbReference>
<protein>
    <submittedName>
        <fullName evidence="2">Glutathione S-transferase</fullName>
    </submittedName>
</protein>
<dbReference type="Gene3D" id="3.40.30.10">
    <property type="entry name" value="Glutaredoxin"/>
    <property type="match status" value="1"/>
</dbReference>
<dbReference type="RefSeq" id="WP_090531287.1">
    <property type="nucleotide sequence ID" value="NZ_FNRQ01000002.1"/>
</dbReference>
<dbReference type="SUPFAM" id="SSF52833">
    <property type="entry name" value="Thioredoxin-like"/>
    <property type="match status" value="1"/>
</dbReference>
<dbReference type="AlphaFoldDB" id="A0A1H4BXE7"/>
<dbReference type="EMBL" id="FNRQ01000002">
    <property type="protein sequence ID" value="SEA52796.1"/>
    <property type="molecule type" value="Genomic_DNA"/>
</dbReference>
<accession>A0A1H4BXE7</accession>
<evidence type="ECO:0000313" key="2">
    <source>
        <dbReference type="EMBL" id="SEA52796.1"/>
    </source>
</evidence>
<dbReference type="CDD" id="cd00570">
    <property type="entry name" value="GST_N_family"/>
    <property type="match status" value="1"/>
</dbReference>
<gene>
    <name evidence="2" type="ORF">SAMN05192564_10210</name>
</gene>
<evidence type="ECO:0000259" key="1">
    <source>
        <dbReference type="PROSITE" id="PS50404"/>
    </source>
</evidence>
<proteinExistence type="predicted"/>